<evidence type="ECO:0000313" key="2">
    <source>
        <dbReference type="Proteomes" id="UP000799437"/>
    </source>
</evidence>
<accession>A0A6A6W8A4</accession>
<evidence type="ECO:0000313" key="1">
    <source>
        <dbReference type="EMBL" id="KAF2758775.1"/>
    </source>
</evidence>
<dbReference type="RefSeq" id="XP_033601226.1">
    <property type="nucleotide sequence ID" value="XM_033741095.1"/>
</dbReference>
<protein>
    <submittedName>
        <fullName evidence="1">Uncharacterized protein</fullName>
    </submittedName>
</protein>
<proteinExistence type="predicted"/>
<dbReference type="EMBL" id="ML996571">
    <property type="protein sequence ID" value="KAF2758775.1"/>
    <property type="molecule type" value="Genomic_DNA"/>
</dbReference>
<reference evidence="1" key="1">
    <citation type="journal article" date="2020" name="Stud. Mycol.">
        <title>101 Dothideomycetes genomes: a test case for predicting lifestyles and emergence of pathogens.</title>
        <authorList>
            <person name="Haridas S."/>
            <person name="Albert R."/>
            <person name="Binder M."/>
            <person name="Bloem J."/>
            <person name="Labutti K."/>
            <person name="Salamov A."/>
            <person name="Andreopoulos B."/>
            <person name="Baker S."/>
            <person name="Barry K."/>
            <person name="Bills G."/>
            <person name="Bluhm B."/>
            <person name="Cannon C."/>
            <person name="Castanera R."/>
            <person name="Culley D."/>
            <person name="Daum C."/>
            <person name="Ezra D."/>
            <person name="Gonzalez J."/>
            <person name="Henrissat B."/>
            <person name="Kuo A."/>
            <person name="Liang C."/>
            <person name="Lipzen A."/>
            <person name="Lutzoni F."/>
            <person name="Magnuson J."/>
            <person name="Mondo S."/>
            <person name="Nolan M."/>
            <person name="Ohm R."/>
            <person name="Pangilinan J."/>
            <person name="Park H.-J."/>
            <person name="Ramirez L."/>
            <person name="Alfaro M."/>
            <person name="Sun H."/>
            <person name="Tritt A."/>
            <person name="Yoshinaga Y."/>
            <person name="Zwiers L.-H."/>
            <person name="Turgeon B."/>
            <person name="Goodwin S."/>
            <person name="Spatafora J."/>
            <person name="Crous P."/>
            <person name="Grigoriev I."/>
        </authorList>
    </citation>
    <scope>NUCLEOTIDE SEQUENCE</scope>
    <source>
        <strain evidence="1">CBS 121739</strain>
    </source>
</reference>
<dbReference type="Proteomes" id="UP000799437">
    <property type="component" value="Unassembled WGS sequence"/>
</dbReference>
<dbReference type="AlphaFoldDB" id="A0A6A6W8A4"/>
<gene>
    <name evidence="1" type="ORF">EJ05DRAFT_363692</name>
</gene>
<name>A0A6A6W8A4_9PEZI</name>
<organism evidence="1 2">
    <name type="scientific">Pseudovirgaria hyperparasitica</name>
    <dbReference type="NCBI Taxonomy" id="470096"/>
    <lineage>
        <taxon>Eukaryota</taxon>
        <taxon>Fungi</taxon>
        <taxon>Dikarya</taxon>
        <taxon>Ascomycota</taxon>
        <taxon>Pezizomycotina</taxon>
        <taxon>Dothideomycetes</taxon>
        <taxon>Dothideomycetes incertae sedis</taxon>
        <taxon>Acrospermales</taxon>
        <taxon>Acrospermaceae</taxon>
        <taxon>Pseudovirgaria</taxon>
    </lineage>
</organism>
<dbReference type="GeneID" id="54482149"/>
<keyword evidence="2" id="KW-1185">Reference proteome</keyword>
<sequence>MTTIPLGSPERVHRLLAASQGACCIHSSLSLSCALSLVTRACRAPRLKEFVKTKLNALRDNCNNGQDISNAKRPRPRQKAACPHCQQAPSLRASKRRPPKVRPVRFCALTPEVPDWAEGRHTFSRSGAAFSSLVSTVIFLPFHARCCCVCLRVSKARCINTYSNNYKGNRVS</sequence>